<dbReference type="Proteomes" id="UP000708208">
    <property type="component" value="Unassembled WGS sequence"/>
</dbReference>
<gene>
    <name evidence="1" type="ORF">AFUS01_LOCUS39088</name>
</gene>
<dbReference type="AlphaFoldDB" id="A0A8J2PGS0"/>
<name>A0A8J2PGS0_9HEXA</name>
<protein>
    <submittedName>
        <fullName evidence="1">Uncharacterized protein</fullName>
    </submittedName>
</protein>
<reference evidence="1" key="1">
    <citation type="submission" date="2021-06" db="EMBL/GenBank/DDBJ databases">
        <authorList>
            <person name="Hodson N. C."/>
            <person name="Mongue J. A."/>
            <person name="Jaron S. K."/>
        </authorList>
    </citation>
    <scope>NUCLEOTIDE SEQUENCE</scope>
</reference>
<sequence>TQQTRSPCSISKHPNIGKPENAFDYGLIHLADPFVFNECLSA</sequence>
<proteinExistence type="predicted"/>
<accession>A0A8J2PGS0</accession>
<organism evidence="1 2">
    <name type="scientific">Allacma fusca</name>
    <dbReference type="NCBI Taxonomy" id="39272"/>
    <lineage>
        <taxon>Eukaryota</taxon>
        <taxon>Metazoa</taxon>
        <taxon>Ecdysozoa</taxon>
        <taxon>Arthropoda</taxon>
        <taxon>Hexapoda</taxon>
        <taxon>Collembola</taxon>
        <taxon>Symphypleona</taxon>
        <taxon>Sminthuridae</taxon>
        <taxon>Allacma</taxon>
    </lineage>
</organism>
<keyword evidence="2" id="KW-1185">Reference proteome</keyword>
<comment type="caution">
    <text evidence="1">The sequence shown here is derived from an EMBL/GenBank/DDBJ whole genome shotgun (WGS) entry which is preliminary data.</text>
</comment>
<evidence type="ECO:0000313" key="2">
    <source>
        <dbReference type="Proteomes" id="UP000708208"/>
    </source>
</evidence>
<feature type="non-terminal residue" evidence="1">
    <location>
        <position position="1"/>
    </location>
</feature>
<evidence type="ECO:0000313" key="1">
    <source>
        <dbReference type="EMBL" id="CAG7829213.1"/>
    </source>
</evidence>
<dbReference type="EMBL" id="CAJVCH010550573">
    <property type="protein sequence ID" value="CAG7829213.1"/>
    <property type="molecule type" value="Genomic_DNA"/>
</dbReference>